<sequence>MHIGAPPHELTWRGCGHQEGILGAGRSSNFILKLLSLEDNKHRIDCYLAGELRLQLLVGEEYFQLNLPICVSTAEIHVFRGYLPLSGPGRR</sequence>
<proteinExistence type="predicted"/>
<organism evidence="1">
    <name type="scientific">Strombidium inclinatum</name>
    <dbReference type="NCBI Taxonomy" id="197538"/>
    <lineage>
        <taxon>Eukaryota</taxon>
        <taxon>Sar</taxon>
        <taxon>Alveolata</taxon>
        <taxon>Ciliophora</taxon>
        <taxon>Intramacronucleata</taxon>
        <taxon>Spirotrichea</taxon>
        <taxon>Oligotrichia</taxon>
        <taxon>Strombidiidae</taxon>
        <taxon>Strombidium</taxon>
    </lineage>
</organism>
<name>A0A7S3IX76_9SPIT</name>
<reference evidence="1" key="1">
    <citation type="submission" date="2021-01" db="EMBL/GenBank/DDBJ databases">
        <authorList>
            <person name="Corre E."/>
            <person name="Pelletier E."/>
            <person name="Niang G."/>
            <person name="Scheremetjew M."/>
            <person name="Finn R."/>
            <person name="Kale V."/>
            <person name="Holt S."/>
            <person name="Cochrane G."/>
            <person name="Meng A."/>
            <person name="Brown T."/>
            <person name="Cohen L."/>
        </authorList>
    </citation>
    <scope>NUCLEOTIDE SEQUENCE</scope>
    <source>
        <strain evidence="1">S3</strain>
    </source>
</reference>
<protein>
    <submittedName>
        <fullName evidence="1">Uncharacterized protein</fullName>
    </submittedName>
</protein>
<gene>
    <name evidence="1" type="ORF">SINC0208_LOCUS15695</name>
</gene>
<evidence type="ECO:0000313" key="1">
    <source>
        <dbReference type="EMBL" id="CAE0335056.1"/>
    </source>
</evidence>
<accession>A0A7S3IX76</accession>
<dbReference type="EMBL" id="HBIH01038873">
    <property type="protein sequence ID" value="CAE0335056.1"/>
    <property type="molecule type" value="Transcribed_RNA"/>
</dbReference>
<dbReference type="AlphaFoldDB" id="A0A7S3IX76"/>